<feature type="domain" description="MEDS" evidence="2">
    <location>
        <begin position="78"/>
        <end position="226"/>
    </location>
</feature>
<dbReference type="GO" id="GO:0003677">
    <property type="term" value="F:DNA binding"/>
    <property type="evidence" value="ECO:0007669"/>
    <property type="project" value="InterPro"/>
</dbReference>
<comment type="caution">
    <text evidence="3">The sequence shown here is derived from an EMBL/GenBank/DDBJ whole genome shotgun (WGS) entry which is preliminary data.</text>
</comment>
<dbReference type="Proteomes" id="UP001165427">
    <property type="component" value="Unassembled WGS sequence"/>
</dbReference>
<dbReference type="Pfam" id="PF12728">
    <property type="entry name" value="HTH_17"/>
    <property type="match status" value="1"/>
</dbReference>
<dbReference type="SUPFAM" id="SSF46955">
    <property type="entry name" value="Putative DNA-binding domain"/>
    <property type="match status" value="1"/>
</dbReference>
<dbReference type="InterPro" id="IPR025847">
    <property type="entry name" value="MEDS_domain"/>
</dbReference>
<evidence type="ECO:0000313" key="4">
    <source>
        <dbReference type="Proteomes" id="UP001165427"/>
    </source>
</evidence>
<dbReference type="AlphaFoldDB" id="A0AA41R5M1"/>
<dbReference type="Gene3D" id="1.10.10.10">
    <property type="entry name" value="Winged helix-like DNA-binding domain superfamily/Winged helix DNA-binding domain"/>
    <property type="match status" value="1"/>
</dbReference>
<dbReference type="InterPro" id="IPR041657">
    <property type="entry name" value="HTH_17"/>
</dbReference>
<dbReference type="InterPro" id="IPR010093">
    <property type="entry name" value="SinI_DNA-bd"/>
</dbReference>
<dbReference type="RefSeq" id="WP_246909378.1">
    <property type="nucleotide sequence ID" value="NZ_JALJRB010000014.1"/>
</dbReference>
<evidence type="ECO:0000259" key="2">
    <source>
        <dbReference type="Pfam" id="PF14417"/>
    </source>
</evidence>
<feature type="domain" description="Helix-turn-helix" evidence="1">
    <location>
        <begin position="4"/>
        <end position="53"/>
    </location>
</feature>
<sequence>MKQLLNIHQAARFLNVSEMTVRRWTNAGDLRCYRIGARRARRFKIEDLVAYLEVRDQPVSPPVGVPLGYNGLQAPEGTHLAHFPMDAFEALDLAVGYICNGLSSHETVCVVAPDNRMGQIVQRMRSSGVDPAACRHSGDCFFSEGMDTPTGQARFLAEVAERTGQRLRVFGDMAWAKEKGWGAQELRELEDLVNAASSRAAGNLYLCQYALDCFSGQEALMAMETHSHCIYRGLLNHSPYHFPLGIHGFSDHGS</sequence>
<dbReference type="NCBIfam" id="TIGR01764">
    <property type="entry name" value="excise"/>
    <property type="match status" value="1"/>
</dbReference>
<protein>
    <submittedName>
        <fullName evidence="3">MEDS domain-containing protein</fullName>
    </submittedName>
</protein>
<reference evidence="3" key="1">
    <citation type="submission" date="2022-04" db="EMBL/GenBank/DDBJ databases">
        <title>Desulfatitalea alkaliphila sp. nov., a novel anaerobic sulfate-reducing bacterium isolated from terrestrial mud volcano, Taman Peninsula, Russia.</title>
        <authorList>
            <person name="Khomyakova M.A."/>
            <person name="Merkel A.Y."/>
            <person name="Slobodkin A.I."/>
        </authorList>
    </citation>
    <scope>NUCLEOTIDE SEQUENCE</scope>
    <source>
        <strain evidence="3">M08but</strain>
    </source>
</reference>
<keyword evidence="4" id="KW-1185">Reference proteome</keyword>
<dbReference type="Pfam" id="PF14417">
    <property type="entry name" value="MEDS"/>
    <property type="match status" value="1"/>
</dbReference>
<gene>
    <name evidence="3" type="ORF">MRX98_13040</name>
</gene>
<dbReference type="EMBL" id="JALJRB010000014">
    <property type="protein sequence ID" value="MCJ8501505.1"/>
    <property type="molecule type" value="Genomic_DNA"/>
</dbReference>
<evidence type="ECO:0000259" key="1">
    <source>
        <dbReference type="Pfam" id="PF12728"/>
    </source>
</evidence>
<name>A0AA41R5M1_9BACT</name>
<proteinExistence type="predicted"/>
<dbReference type="InterPro" id="IPR009061">
    <property type="entry name" value="DNA-bd_dom_put_sf"/>
</dbReference>
<accession>A0AA41R5M1</accession>
<dbReference type="InterPro" id="IPR036388">
    <property type="entry name" value="WH-like_DNA-bd_sf"/>
</dbReference>
<organism evidence="3 4">
    <name type="scientific">Desulfatitalea alkaliphila</name>
    <dbReference type="NCBI Taxonomy" id="2929485"/>
    <lineage>
        <taxon>Bacteria</taxon>
        <taxon>Pseudomonadati</taxon>
        <taxon>Thermodesulfobacteriota</taxon>
        <taxon>Desulfobacteria</taxon>
        <taxon>Desulfobacterales</taxon>
        <taxon>Desulfosarcinaceae</taxon>
        <taxon>Desulfatitalea</taxon>
    </lineage>
</organism>
<evidence type="ECO:0000313" key="3">
    <source>
        <dbReference type="EMBL" id="MCJ8501505.1"/>
    </source>
</evidence>